<feature type="region of interest" description="Disordered" evidence="1">
    <location>
        <begin position="1099"/>
        <end position="1160"/>
    </location>
</feature>
<gene>
    <name evidence="2" type="ORF">SISNIDRAFT_433231</name>
</gene>
<dbReference type="EMBL" id="KV419442">
    <property type="protein sequence ID" value="KZS87923.1"/>
    <property type="molecule type" value="Genomic_DNA"/>
</dbReference>
<evidence type="ECO:0000313" key="2">
    <source>
        <dbReference type="EMBL" id="KZS87923.1"/>
    </source>
</evidence>
<keyword evidence="3" id="KW-1185">Reference proteome</keyword>
<name>A0A164NQ15_9AGAM</name>
<accession>A0A164NQ15</accession>
<dbReference type="AlphaFoldDB" id="A0A164NQ15"/>
<protein>
    <submittedName>
        <fullName evidence="2">Uncharacterized protein</fullName>
    </submittedName>
</protein>
<reference evidence="2 3" key="1">
    <citation type="journal article" date="2016" name="Mol. Biol. Evol.">
        <title>Comparative Genomics of Early-Diverging Mushroom-Forming Fungi Provides Insights into the Origins of Lignocellulose Decay Capabilities.</title>
        <authorList>
            <person name="Nagy L.G."/>
            <person name="Riley R."/>
            <person name="Tritt A."/>
            <person name="Adam C."/>
            <person name="Daum C."/>
            <person name="Floudas D."/>
            <person name="Sun H."/>
            <person name="Yadav J.S."/>
            <person name="Pangilinan J."/>
            <person name="Larsson K.H."/>
            <person name="Matsuura K."/>
            <person name="Barry K."/>
            <person name="Labutti K."/>
            <person name="Kuo R."/>
            <person name="Ohm R.A."/>
            <person name="Bhattacharya S.S."/>
            <person name="Shirouzu T."/>
            <person name="Yoshinaga Y."/>
            <person name="Martin F.M."/>
            <person name="Grigoriev I.V."/>
            <person name="Hibbett D.S."/>
        </authorList>
    </citation>
    <scope>NUCLEOTIDE SEQUENCE [LARGE SCALE GENOMIC DNA]</scope>
    <source>
        <strain evidence="2 3">HHB9708</strain>
    </source>
</reference>
<organism evidence="2 3">
    <name type="scientific">Sistotremastrum niveocremeum HHB9708</name>
    <dbReference type="NCBI Taxonomy" id="1314777"/>
    <lineage>
        <taxon>Eukaryota</taxon>
        <taxon>Fungi</taxon>
        <taxon>Dikarya</taxon>
        <taxon>Basidiomycota</taxon>
        <taxon>Agaricomycotina</taxon>
        <taxon>Agaricomycetes</taxon>
        <taxon>Sistotremastrales</taxon>
        <taxon>Sistotremastraceae</taxon>
        <taxon>Sertulicium</taxon>
        <taxon>Sertulicium niveocremeum</taxon>
    </lineage>
</organism>
<evidence type="ECO:0000313" key="3">
    <source>
        <dbReference type="Proteomes" id="UP000076722"/>
    </source>
</evidence>
<dbReference type="Proteomes" id="UP000076722">
    <property type="component" value="Unassembled WGS sequence"/>
</dbReference>
<dbReference type="STRING" id="1314777.A0A164NQ15"/>
<proteinExistence type="predicted"/>
<evidence type="ECO:0000256" key="1">
    <source>
        <dbReference type="SAM" id="MobiDB-lite"/>
    </source>
</evidence>
<dbReference type="OrthoDB" id="5429442at2759"/>
<sequence length="1160" mass="133290">MCLDNRASGAVHYINKQYEAQWQNASDCVVKHHQVLKPTQYLIETGTCLAEFYYGKHQPRNPHKDDLAFFASFAAPTVRFICNHELILHINLKDGHFNHNYRSPLVVREHHHHFGEGSVAFRVTFKKFAVKDIVESCIGGGAYNLNLLALATESAEFVPELSHLPGLLTEFDLGFDERSRRIEALLFYLHHYLVLFKKAGHHVLHGLPDFDDHPGHIDIIDYSLVGISNILTQTTITAIHGIEITKINEFLKTLWYGHTAILDHWHDARTEVWEAYDKFCLAEHKTLWRENGPEYVDFHVRFGPPQVRPLCKEELIFTFDIQDIRFYLDGFDIDENVHHFHNWKVSLIVDILGAELIDGKITNINLNFKSKLFLLLVCVRYLTYLFPAARYSELLSIFDDTYHDHELLHRFITAVTRYISTHYLVILINAGFNVIHHHDHEIIIVEHGHITKPATAVIWEETTEEVALYCECENSSVCIHQHPRFGFIPWRELFDYRFTGTRTFGWDIITGITQGSINEFYKRWWQFAATVVGRLPKGRNTWDDLETIHHCCAREWTGFVSTGELSENVITATFQAPRVQLSNRPGANTVIFYLVVEEGTVRLVERGKPRVDDKGHDIERWVLAFEVELELRESVFSDSPFHYHDHHLHHAKQLALNFNRVVYREDLSYFQDDGDTIHYLLTRQKRYSFVYWIQNYYFKVLQEAGLDILYTLPFTHPEDDGWHPQTPSFLTWQTYPFNYRDSCTHEGVWGVDGAIGNRNMILFLGMLGGRTPPFGLLPWSANWVLDIGKEYSQGTVVLSREIFLEGKLLSFLEEINKLTTIVASFPGVEDNVWYLDLIPWKNHMHKRNRACKWKAIGASTDIANGLEYQWFNSDQWTYRHEQFGGHFKAYSVTCDTKNTLVIPTYYRRGRINLSLSGKVNLKISLDGCAEKVFSTATLQWNATISVVAEHGRALRIQVSQNIVPEFSDFTSTGLHLIGTEHEGDIFEDAITRLKKAFPQIIELDAVIHNLKDIFEGAWPLLYRGHQTLALCNPVFNHAGDLIFELQQSVEESAPYRGIYSIVGDVSKSLIYDTSLRDDTLDNISDIDNLNLNARSAPLDTTRTGIDTPLNTPPLGKGLNGEPPFRPPFNSTPQKELGQNGKRPEETPLPLGDGVSVFGGN</sequence>